<feature type="domain" description="Thioredoxin" evidence="6">
    <location>
        <begin position="52"/>
        <end position="220"/>
    </location>
</feature>
<evidence type="ECO:0000256" key="1">
    <source>
        <dbReference type="ARBA" id="ARBA00010996"/>
    </source>
</evidence>
<evidence type="ECO:0000313" key="7">
    <source>
        <dbReference type="EMBL" id="MBC9811162.1"/>
    </source>
</evidence>
<dbReference type="Gene3D" id="3.40.30.10">
    <property type="entry name" value="Glutaredoxin"/>
    <property type="match status" value="1"/>
</dbReference>
<feature type="binding site" evidence="3">
    <location>
        <position position="90"/>
    </location>
    <ligand>
        <name>Cu cation</name>
        <dbReference type="ChEBI" id="CHEBI:23378"/>
    </ligand>
</feature>
<feature type="binding site" evidence="3">
    <location>
        <position position="94"/>
    </location>
    <ligand>
        <name>Cu cation</name>
        <dbReference type="ChEBI" id="CHEBI:23378"/>
    </ligand>
</feature>
<evidence type="ECO:0000259" key="6">
    <source>
        <dbReference type="PROSITE" id="PS51352"/>
    </source>
</evidence>
<feature type="disulfide bond" description="Redox-active" evidence="4">
    <location>
        <begin position="90"/>
        <end position="94"/>
    </location>
</feature>
<comment type="caution">
    <text evidence="7">The sequence shown here is derived from an EMBL/GenBank/DDBJ whole genome shotgun (WGS) entry which is preliminary data.</text>
</comment>
<evidence type="ECO:0000313" key="8">
    <source>
        <dbReference type="Proteomes" id="UP000652681"/>
    </source>
</evidence>
<keyword evidence="8" id="KW-1185">Reference proteome</keyword>
<dbReference type="Pfam" id="PF02630">
    <property type="entry name" value="SCO1-SenC"/>
    <property type="match status" value="1"/>
</dbReference>
<reference evidence="7" key="1">
    <citation type="submission" date="2020-09" db="EMBL/GenBank/DDBJ databases">
        <title>Taishania pollutisoli gen. nov., sp. nov., Isolated from Tetrabromobisphenol A-Contaminated Soil.</title>
        <authorList>
            <person name="Chen Q."/>
        </authorList>
    </citation>
    <scope>NUCLEOTIDE SEQUENCE</scope>
    <source>
        <strain evidence="7">CZZ-1</strain>
    </source>
</reference>
<dbReference type="InterPro" id="IPR013766">
    <property type="entry name" value="Thioredoxin_domain"/>
</dbReference>
<name>A0A8J6P460_9FLAO</name>
<keyword evidence="5" id="KW-1133">Transmembrane helix</keyword>
<evidence type="ECO:0000256" key="4">
    <source>
        <dbReference type="PIRSR" id="PIRSR603782-2"/>
    </source>
</evidence>
<keyword evidence="5" id="KW-0472">Membrane</keyword>
<dbReference type="InterPro" id="IPR003782">
    <property type="entry name" value="SCO1/SenC"/>
</dbReference>
<dbReference type="PANTHER" id="PTHR12151">
    <property type="entry name" value="ELECTRON TRANSPORT PROTIN SCO1/SENC FAMILY MEMBER"/>
    <property type="match status" value="1"/>
</dbReference>
<comment type="similarity">
    <text evidence="1">Belongs to the SCO1/2 family.</text>
</comment>
<proteinExistence type="inferred from homology"/>
<protein>
    <submittedName>
        <fullName evidence="7">SCO family protein</fullName>
    </submittedName>
</protein>
<feature type="binding site" evidence="3">
    <location>
        <position position="183"/>
    </location>
    <ligand>
        <name>Cu cation</name>
        <dbReference type="ChEBI" id="CHEBI:23378"/>
    </ligand>
</feature>
<evidence type="ECO:0000256" key="2">
    <source>
        <dbReference type="ARBA" id="ARBA00023008"/>
    </source>
</evidence>
<keyword evidence="3" id="KW-0479">Metal-binding</keyword>
<organism evidence="7 8">
    <name type="scientific">Taishania pollutisoli</name>
    <dbReference type="NCBI Taxonomy" id="2766479"/>
    <lineage>
        <taxon>Bacteria</taxon>
        <taxon>Pseudomonadati</taxon>
        <taxon>Bacteroidota</taxon>
        <taxon>Flavobacteriia</taxon>
        <taxon>Flavobacteriales</taxon>
        <taxon>Crocinitomicaceae</taxon>
        <taxon>Taishania</taxon>
    </lineage>
</organism>
<dbReference type="SUPFAM" id="SSF52833">
    <property type="entry name" value="Thioredoxin-like"/>
    <property type="match status" value="1"/>
</dbReference>
<feature type="transmembrane region" description="Helical" evidence="5">
    <location>
        <begin position="6"/>
        <end position="23"/>
    </location>
</feature>
<sequence>MARVIFLVVFCIAGIGLFYYSSIRNKQKEETLPIYNPVDLDPDVVDPELLRVGRGHTIGSFAFLNQEGTTITQKDVTGKVYVVEYFFTTCGTICPVMNKQMQRVQKAHSGKKEFKILSFTVNPEVDDVAQMKLYADAHHADNQQWWFLTGKKEQLYKLARTSFFVLKPAEAQNLGDAGSDFIHTNNFVLVDRKMRIRGYYDGTSTQEVDKLIKDIDLLLEEK</sequence>
<dbReference type="RefSeq" id="WP_216713319.1">
    <property type="nucleotide sequence ID" value="NZ_JACVEL010000001.1"/>
</dbReference>
<dbReference type="InterPro" id="IPR036249">
    <property type="entry name" value="Thioredoxin-like_sf"/>
</dbReference>
<keyword evidence="2 3" id="KW-0186">Copper</keyword>
<dbReference type="CDD" id="cd02968">
    <property type="entry name" value="SCO"/>
    <property type="match status" value="1"/>
</dbReference>
<evidence type="ECO:0000256" key="5">
    <source>
        <dbReference type="SAM" id="Phobius"/>
    </source>
</evidence>
<dbReference type="GO" id="GO:0046872">
    <property type="term" value="F:metal ion binding"/>
    <property type="evidence" value="ECO:0007669"/>
    <property type="project" value="UniProtKB-KW"/>
</dbReference>
<dbReference type="EMBL" id="JACVEL010000001">
    <property type="protein sequence ID" value="MBC9811162.1"/>
    <property type="molecule type" value="Genomic_DNA"/>
</dbReference>
<gene>
    <name evidence="7" type="ORF">H9Y05_01625</name>
</gene>
<keyword evidence="5" id="KW-0812">Transmembrane</keyword>
<dbReference type="AlphaFoldDB" id="A0A8J6P460"/>
<dbReference type="PANTHER" id="PTHR12151:SF25">
    <property type="entry name" value="LINALOOL DEHYDRATASE_ISOMERASE DOMAIN-CONTAINING PROTEIN"/>
    <property type="match status" value="1"/>
</dbReference>
<dbReference type="Proteomes" id="UP000652681">
    <property type="component" value="Unassembled WGS sequence"/>
</dbReference>
<evidence type="ECO:0000256" key="3">
    <source>
        <dbReference type="PIRSR" id="PIRSR603782-1"/>
    </source>
</evidence>
<accession>A0A8J6P460</accession>
<keyword evidence="4" id="KW-1015">Disulfide bond</keyword>
<dbReference type="PROSITE" id="PS51352">
    <property type="entry name" value="THIOREDOXIN_2"/>
    <property type="match status" value="1"/>
</dbReference>